<dbReference type="InterPro" id="IPR039878">
    <property type="entry name" value="RBM33"/>
</dbReference>
<dbReference type="RefSeq" id="XP_030767832.1">
    <property type="nucleotide sequence ID" value="XM_030911972.1"/>
</dbReference>
<organism evidence="4 5">
    <name type="scientific">Sitophilus oryzae</name>
    <name type="common">Rice weevil</name>
    <name type="synonym">Curculio oryzae</name>
    <dbReference type="NCBI Taxonomy" id="7048"/>
    <lineage>
        <taxon>Eukaryota</taxon>
        <taxon>Metazoa</taxon>
        <taxon>Ecdysozoa</taxon>
        <taxon>Arthropoda</taxon>
        <taxon>Hexapoda</taxon>
        <taxon>Insecta</taxon>
        <taxon>Pterygota</taxon>
        <taxon>Neoptera</taxon>
        <taxon>Endopterygota</taxon>
        <taxon>Coleoptera</taxon>
        <taxon>Polyphaga</taxon>
        <taxon>Cucujiformia</taxon>
        <taxon>Curculionidae</taxon>
        <taxon>Dryophthorinae</taxon>
        <taxon>Sitophilus</taxon>
    </lineage>
</organism>
<reference evidence="5" key="1">
    <citation type="submission" date="2025-08" db="UniProtKB">
        <authorList>
            <consortium name="RefSeq"/>
        </authorList>
    </citation>
    <scope>IDENTIFICATION</scope>
    <source>
        <tissue evidence="5">Gonads</tissue>
    </source>
</reference>
<dbReference type="PANTHER" id="PTHR22014">
    <property type="entry name" value="RNA-BINDING PROTEIN 33"/>
    <property type="match status" value="1"/>
</dbReference>
<accession>A0A6J2YX30</accession>
<dbReference type="GeneID" id="115891506"/>
<evidence type="ECO:0000313" key="5">
    <source>
        <dbReference type="RefSeq" id="XP_030767832.1"/>
    </source>
</evidence>
<keyword evidence="4" id="KW-1185">Reference proteome</keyword>
<feature type="domain" description="RRM" evidence="3">
    <location>
        <begin position="531"/>
        <end position="598"/>
    </location>
</feature>
<dbReference type="Pfam" id="PF00076">
    <property type="entry name" value="RRM_1"/>
    <property type="match status" value="1"/>
</dbReference>
<dbReference type="KEGG" id="soy:115891506"/>
<dbReference type="PANTHER" id="PTHR22014:SF2">
    <property type="entry name" value="RNA-BINDING PROTEIN 33"/>
    <property type="match status" value="1"/>
</dbReference>
<dbReference type="OrthoDB" id="5990677at2759"/>
<dbReference type="SUPFAM" id="SSF54928">
    <property type="entry name" value="RNA-binding domain, RBD"/>
    <property type="match status" value="1"/>
</dbReference>
<dbReference type="SMART" id="SM00360">
    <property type="entry name" value="RRM"/>
    <property type="match status" value="1"/>
</dbReference>
<sequence>MSDLNEEFLNDDDGDCPDVNDIDEEALLQDDEDVLNLIPEEDEAINESVEDSSNTVEQENIRNERLKFSNERQKITAPDPPIANSQGRERGTQSYRRRGGGPNYGRKFYNRNQHGKNKTVLINPRFQGIVHVNNNARLAWDRASNVNPWHSGNAGNLSNMGSSMQPPSNIPMQNMSDPHGNAVVAGHHLQFVPPQQQTFIPVGVHQQAPMQNIQVPPYWDGSNNQYTPVQVPNQWSYLQPPQVEKMVPNNYQTPSPIIINTSQPPPPLPQSNMYQQPVDQYRIQPTLNVVPPHNPNLQNNSFNMNTNRMRNYNQAPKFKPMKRKIGDNFSFASKKLVHERLGVVKPPQRNIKVLKVEDRVPVVREVKVTNVTTVKIEDDDQTRDLRLKIEEQKRKREAILQWKEKRRLENLREVDSQNEPQTIPKVENVKVSFNQQEFKPKIPLIQSIQNRGVKKHMKSGNNIIITNGYSRKFTKYQKNSMNNRVPITKTVEQPVNVKQEPDLQLDEKHLSSFLADRKILAKDETLMSTRKVVIKNISTSTRNNKIFQICKSIGEVQKLQRDKNERHATITFKSVASAHAFFKKYQRHMLDLSMIEVSLIKEESE</sequence>
<proteinExistence type="predicted"/>
<feature type="region of interest" description="Disordered" evidence="2">
    <location>
        <begin position="70"/>
        <end position="111"/>
    </location>
</feature>
<evidence type="ECO:0000259" key="3">
    <source>
        <dbReference type="SMART" id="SM00360"/>
    </source>
</evidence>
<keyword evidence="1" id="KW-0694">RNA-binding</keyword>
<evidence type="ECO:0000313" key="4">
    <source>
        <dbReference type="Proteomes" id="UP000504635"/>
    </source>
</evidence>
<evidence type="ECO:0000256" key="1">
    <source>
        <dbReference type="ARBA" id="ARBA00022884"/>
    </source>
</evidence>
<dbReference type="AlphaFoldDB" id="A0A6J2YX30"/>
<dbReference type="GO" id="GO:0003723">
    <property type="term" value="F:RNA binding"/>
    <property type="evidence" value="ECO:0007669"/>
    <property type="project" value="UniProtKB-KW"/>
</dbReference>
<dbReference type="InterPro" id="IPR000504">
    <property type="entry name" value="RRM_dom"/>
</dbReference>
<evidence type="ECO:0000256" key="2">
    <source>
        <dbReference type="SAM" id="MobiDB-lite"/>
    </source>
</evidence>
<dbReference type="InterPro" id="IPR035979">
    <property type="entry name" value="RBD_domain_sf"/>
</dbReference>
<dbReference type="Proteomes" id="UP000504635">
    <property type="component" value="Unplaced"/>
</dbReference>
<dbReference type="InterPro" id="IPR012677">
    <property type="entry name" value="Nucleotide-bd_a/b_plait_sf"/>
</dbReference>
<name>A0A6J2YX30_SITOR</name>
<protein>
    <submittedName>
        <fullName evidence="5">Uncharacterized protein LOC115891506 isoform X1</fullName>
    </submittedName>
</protein>
<dbReference type="Gene3D" id="3.30.70.330">
    <property type="match status" value="1"/>
</dbReference>
<dbReference type="InParanoid" id="A0A6J2YX30"/>
<gene>
    <name evidence="5" type="primary">LOC115891506</name>
</gene>
<dbReference type="CDD" id="cd00590">
    <property type="entry name" value="RRM_SF"/>
    <property type="match status" value="1"/>
</dbReference>